<evidence type="ECO:0000259" key="1">
    <source>
        <dbReference type="SMART" id="SM00849"/>
    </source>
</evidence>
<accession>A0ABM9N2D3</accession>
<feature type="domain" description="Metallo-beta-lactamase" evidence="1">
    <location>
        <begin position="25"/>
        <end position="206"/>
    </location>
</feature>
<dbReference type="SMART" id="SM00849">
    <property type="entry name" value="Lactamase_B"/>
    <property type="match status" value="1"/>
</dbReference>
<dbReference type="PANTHER" id="PTHR42951">
    <property type="entry name" value="METALLO-BETA-LACTAMASE DOMAIN-CONTAINING"/>
    <property type="match status" value="1"/>
</dbReference>
<dbReference type="Gene3D" id="3.60.15.10">
    <property type="entry name" value="Ribonuclease Z/Hydroxyacylglutathione hydrolase-like"/>
    <property type="match status" value="1"/>
</dbReference>
<dbReference type="EMBL" id="CAUZLY010000015">
    <property type="protein sequence ID" value="CAK1254909.1"/>
    <property type="molecule type" value="Genomic_DNA"/>
</dbReference>
<gene>
    <name evidence="2" type="ORF">R82641_BJNNKPBH_01560</name>
</gene>
<name>A0ABM9N2D3_9LACO</name>
<proteinExistence type="predicted"/>
<comment type="caution">
    <text evidence="2">The sequence shown here is derived from an EMBL/GenBank/DDBJ whole genome shotgun (WGS) entry which is preliminary data.</text>
</comment>
<organism evidence="2 3">
    <name type="scientific">Fructobacillus cardui</name>
    <dbReference type="NCBI Taxonomy" id="2893170"/>
    <lineage>
        <taxon>Bacteria</taxon>
        <taxon>Bacillati</taxon>
        <taxon>Bacillota</taxon>
        <taxon>Bacilli</taxon>
        <taxon>Lactobacillales</taxon>
        <taxon>Lactobacillaceae</taxon>
        <taxon>Fructobacillus</taxon>
    </lineage>
</organism>
<dbReference type="PANTHER" id="PTHR42951:SF14">
    <property type="entry name" value="METALLO-BETA-LACTAMASE SUPERFAMILY PROTEIN"/>
    <property type="match status" value="1"/>
</dbReference>
<dbReference type="SUPFAM" id="SSF56281">
    <property type="entry name" value="Metallo-hydrolase/oxidoreductase"/>
    <property type="match status" value="1"/>
</dbReference>
<dbReference type="InterPro" id="IPR001279">
    <property type="entry name" value="Metallo-B-lactamas"/>
</dbReference>
<protein>
    <submittedName>
        <fullName evidence="2">Beta-lactamase superfamily II (GloB)</fullName>
    </submittedName>
</protein>
<dbReference type="InterPro" id="IPR050855">
    <property type="entry name" value="NDM-1-like"/>
</dbReference>
<dbReference type="InterPro" id="IPR036866">
    <property type="entry name" value="RibonucZ/Hydroxyglut_hydro"/>
</dbReference>
<evidence type="ECO:0000313" key="2">
    <source>
        <dbReference type="EMBL" id="CAK1254909.1"/>
    </source>
</evidence>
<dbReference type="Proteomes" id="UP001314200">
    <property type="component" value="Unassembled WGS sequence"/>
</dbReference>
<dbReference type="RefSeq" id="WP_338347308.1">
    <property type="nucleotide sequence ID" value="NZ_CAUZLS010000009.1"/>
</dbReference>
<evidence type="ECO:0000313" key="3">
    <source>
        <dbReference type="Proteomes" id="UP001314200"/>
    </source>
</evidence>
<keyword evidence="3" id="KW-1185">Reference proteome</keyword>
<reference evidence="2 3" key="1">
    <citation type="submission" date="2023-10" db="EMBL/GenBank/DDBJ databases">
        <authorList>
            <person name="Botero Cardona J."/>
        </authorList>
    </citation>
    <scope>NUCLEOTIDE SEQUENCE [LARGE SCALE GENOMIC DNA]</scope>
    <source>
        <strain evidence="2 3">R-82641</strain>
    </source>
</reference>
<sequence>MKTQVKKVNNLALTIFGSDENSFMITNTLIVKEGHAVLVGTAFTQKDANEIASHIKDNGYVLDSVYLLHGDPDYYFGLETIKHYFPEVVAYATQSTFTHITESVKGKLDAWSDALGDQLPNNIVLPKIVQDYSFEIFGDKWEIVGDDSSRTSLWYPKDKILVGGIDTFNEINIFLADTATLEGLAQWKHRLQSLIELDPVLVIPSHGSLEKSFDKDALAFTVNYLTVAEEAMQKATDSSSFITLMTESFPGLENTGVLSLSAKVVMKEIPWG</sequence>